<dbReference type="Gene3D" id="2.30.110.10">
    <property type="entry name" value="Electron Transport, Fmn-binding Protein, Chain A"/>
    <property type="match status" value="1"/>
</dbReference>
<dbReference type="EMBL" id="JMSN01000018">
    <property type="protein sequence ID" value="KDN50843.1"/>
    <property type="molecule type" value="Genomic_DNA"/>
</dbReference>
<dbReference type="HOGENOM" id="CLU_056802_0_0_1"/>
<comment type="caution">
    <text evidence="3">The sequence shown here is derived from an EMBL/GenBank/DDBJ whole genome shotgun (WGS) entry which is preliminary data.</text>
</comment>
<keyword evidence="4" id="KW-1185">Reference proteome</keyword>
<evidence type="ECO:0000256" key="1">
    <source>
        <dbReference type="SAM" id="SignalP"/>
    </source>
</evidence>
<name>A0A066WEB2_TILAU</name>
<feature type="domain" description="CREG-like beta-barrel" evidence="2">
    <location>
        <begin position="25"/>
        <end position="243"/>
    </location>
</feature>
<dbReference type="Pfam" id="PF13883">
    <property type="entry name" value="CREG_beta-barrel"/>
    <property type="match status" value="1"/>
</dbReference>
<dbReference type="InterPro" id="IPR055343">
    <property type="entry name" value="CREG_beta-barrel"/>
</dbReference>
<proteinExistence type="predicted"/>
<feature type="signal peptide" evidence="1">
    <location>
        <begin position="1"/>
        <end position="21"/>
    </location>
</feature>
<dbReference type="OMA" id="DASHWAP"/>
<keyword evidence="1" id="KW-0732">Signal</keyword>
<organism evidence="3 4">
    <name type="scientific">Tilletiaria anomala (strain ATCC 24038 / CBS 436.72 / UBC 951)</name>
    <dbReference type="NCBI Taxonomy" id="1037660"/>
    <lineage>
        <taxon>Eukaryota</taxon>
        <taxon>Fungi</taxon>
        <taxon>Dikarya</taxon>
        <taxon>Basidiomycota</taxon>
        <taxon>Ustilaginomycotina</taxon>
        <taxon>Exobasidiomycetes</taxon>
        <taxon>Georgefischeriales</taxon>
        <taxon>Tilletiariaceae</taxon>
        <taxon>Tilletiaria</taxon>
    </lineage>
</organism>
<evidence type="ECO:0000313" key="3">
    <source>
        <dbReference type="EMBL" id="KDN50843.1"/>
    </source>
</evidence>
<dbReference type="RefSeq" id="XP_013244595.1">
    <property type="nucleotide sequence ID" value="XM_013389141.1"/>
</dbReference>
<dbReference type="GeneID" id="25262848"/>
<dbReference type="Proteomes" id="UP000027361">
    <property type="component" value="Unassembled WGS sequence"/>
</dbReference>
<accession>A0A066WEB2</accession>
<feature type="chain" id="PRO_5001628998" description="CREG-like beta-barrel domain-containing protein" evidence="1">
    <location>
        <begin position="22"/>
        <end position="290"/>
    </location>
</feature>
<dbReference type="SUPFAM" id="SSF50475">
    <property type="entry name" value="FMN-binding split barrel"/>
    <property type="match status" value="1"/>
</dbReference>
<evidence type="ECO:0000313" key="4">
    <source>
        <dbReference type="Proteomes" id="UP000027361"/>
    </source>
</evidence>
<dbReference type="PANTHER" id="PTHR37273:SF1">
    <property type="entry name" value="ADL397C-AP"/>
    <property type="match status" value="1"/>
</dbReference>
<dbReference type="OrthoDB" id="2138282at2759"/>
<evidence type="ECO:0000259" key="2">
    <source>
        <dbReference type="Pfam" id="PF13883"/>
    </source>
</evidence>
<protein>
    <recommendedName>
        <fullName evidence="2">CREG-like beta-barrel domain-containing protein</fullName>
    </recommendedName>
</protein>
<dbReference type="PANTHER" id="PTHR37273">
    <property type="entry name" value="CHROMOSOME 8, WHOLE GENOME SHOTGUN SEQUENCE"/>
    <property type="match status" value="1"/>
</dbReference>
<dbReference type="STRING" id="1037660.A0A066WEB2"/>
<sequence>MKLYSAIAVSLLVSLAQAAAGWETVDDAAVQAAQKLFEESIFGVGTFASKYPSNHPVPELRDQVVASPDYFAPCFLNGDLLMLAMPVSQHWRNALTSPHRNATFSIGSNPDPSIPDPRHVKSFHSRVAPNLLKGHKPPHWDPSRPNWRRFMPSKNRMTLFGHIVQVPSLSSAISPVVSSQHDEAHSLAQCFLSYHPDSAHWAPGSTESPHTAFWARFVVDRVYHVGGFGDEHFIGFIPLEKYREAVGAQYREASTTVAFIAENRVAKAVHIEALFASWSGDENPSLILQG</sequence>
<reference evidence="3 4" key="1">
    <citation type="submission" date="2014-05" db="EMBL/GenBank/DDBJ databases">
        <title>Draft genome sequence of a rare smut relative, Tilletiaria anomala UBC 951.</title>
        <authorList>
            <consortium name="DOE Joint Genome Institute"/>
            <person name="Toome M."/>
            <person name="Kuo A."/>
            <person name="Henrissat B."/>
            <person name="Lipzen A."/>
            <person name="Tritt A."/>
            <person name="Yoshinaga Y."/>
            <person name="Zane M."/>
            <person name="Barry K."/>
            <person name="Grigoriev I.V."/>
            <person name="Spatafora J.W."/>
            <person name="Aimea M.C."/>
        </authorList>
    </citation>
    <scope>NUCLEOTIDE SEQUENCE [LARGE SCALE GENOMIC DNA]</scope>
    <source>
        <strain evidence="3 4">UBC 951</strain>
    </source>
</reference>
<dbReference type="InParanoid" id="A0A066WEB2"/>
<dbReference type="InterPro" id="IPR012349">
    <property type="entry name" value="Split_barrel_FMN-bd"/>
</dbReference>
<gene>
    <name evidence="3" type="ORF">K437DRAFT_233479</name>
</gene>
<dbReference type="AlphaFoldDB" id="A0A066WEB2"/>